<feature type="region of interest" description="Disordered" evidence="1">
    <location>
        <begin position="108"/>
        <end position="158"/>
    </location>
</feature>
<dbReference type="PROSITE" id="PS50097">
    <property type="entry name" value="BTB"/>
    <property type="match status" value="1"/>
</dbReference>
<evidence type="ECO:0000313" key="5">
    <source>
        <dbReference type="Proteomes" id="UP000799770"/>
    </source>
</evidence>
<protein>
    <recommendedName>
        <fullName evidence="3">BTB domain-containing protein</fullName>
    </recommendedName>
</protein>
<dbReference type="PANTHER" id="PTHR47843:SF2">
    <property type="entry name" value="BTB DOMAIN-CONTAINING PROTEIN"/>
    <property type="match status" value="1"/>
</dbReference>
<evidence type="ECO:0000256" key="1">
    <source>
        <dbReference type="SAM" id="MobiDB-lite"/>
    </source>
</evidence>
<dbReference type="AlphaFoldDB" id="A0A6A5ZR95"/>
<dbReference type="CDD" id="cd18186">
    <property type="entry name" value="BTB_POZ_ZBTB_KLHL-like"/>
    <property type="match status" value="1"/>
</dbReference>
<dbReference type="Gene3D" id="3.30.710.10">
    <property type="entry name" value="Potassium Channel Kv1.1, Chain A"/>
    <property type="match status" value="1"/>
</dbReference>
<feature type="domain" description="BTB" evidence="3">
    <location>
        <begin position="18"/>
        <end position="89"/>
    </location>
</feature>
<dbReference type="InterPro" id="IPR011333">
    <property type="entry name" value="SKP1/BTB/POZ_sf"/>
</dbReference>
<dbReference type="OrthoDB" id="1022638at2759"/>
<gene>
    <name evidence="4" type="ORF">BDV96DRAFT_640068</name>
</gene>
<organism evidence="4 5">
    <name type="scientific">Lophiotrema nucula</name>
    <dbReference type="NCBI Taxonomy" id="690887"/>
    <lineage>
        <taxon>Eukaryota</taxon>
        <taxon>Fungi</taxon>
        <taxon>Dikarya</taxon>
        <taxon>Ascomycota</taxon>
        <taxon>Pezizomycotina</taxon>
        <taxon>Dothideomycetes</taxon>
        <taxon>Pleosporomycetidae</taxon>
        <taxon>Pleosporales</taxon>
        <taxon>Lophiotremataceae</taxon>
        <taxon>Lophiotrema</taxon>
    </lineage>
</organism>
<keyword evidence="2" id="KW-0732">Signal</keyword>
<dbReference type="SUPFAM" id="SSF54695">
    <property type="entry name" value="POZ domain"/>
    <property type="match status" value="1"/>
</dbReference>
<dbReference type="EMBL" id="ML977311">
    <property type="protein sequence ID" value="KAF2121999.1"/>
    <property type="molecule type" value="Genomic_DNA"/>
</dbReference>
<feature type="compositionally biased region" description="Basic and acidic residues" evidence="1">
    <location>
        <begin position="113"/>
        <end position="125"/>
    </location>
</feature>
<reference evidence="4" key="1">
    <citation type="journal article" date="2020" name="Stud. Mycol.">
        <title>101 Dothideomycetes genomes: a test case for predicting lifestyles and emergence of pathogens.</title>
        <authorList>
            <person name="Haridas S."/>
            <person name="Albert R."/>
            <person name="Binder M."/>
            <person name="Bloem J."/>
            <person name="Labutti K."/>
            <person name="Salamov A."/>
            <person name="Andreopoulos B."/>
            <person name="Baker S."/>
            <person name="Barry K."/>
            <person name="Bills G."/>
            <person name="Bluhm B."/>
            <person name="Cannon C."/>
            <person name="Castanera R."/>
            <person name="Culley D."/>
            <person name="Daum C."/>
            <person name="Ezra D."/>
            <person name="Gonzalez J."/>
            <person name="Henrissat B."/>
            <person name="Kuo A."/>
            <person name="Liang C."/>
            <person name="Lipzen A."/>
            <person name="Lutzoni F."/>
            <person name="Magnuson J."/>
            <person name="Mondo S."/>
            <person name="Nolan M."/>
            <person name="Ohm R."/>
            <person name="Pangilinan J."/>
            <person name="Park H.-J."/>
            <person name="Ramirez L."/>
            <person name="Alfaro M."/>
            <person name="Sun H."/>
            <person name="Tritt A."/>
            <person name="Yoshinaga Y."/>
            <person name="Zwiers L.-H."/>
            <person name="Turgeon B."/>
            <person name="Goodwin S."/>
            <person name="Spatafora J."/>
            <person name="Crous P."/>
            <person name="Grigoriev I."/>
        </authorList>
    </citation>
    <scope>NUCLEOTIDE SEQUENCE</scope>
    <source>
        <strain evidence="4">CBS 627.86</strain>
    </source>
</reference>
<name>A0A6A5ZR95_9PLEO</name>
<proteinExistence type="predicted"/>
<evidence type="ECO:0000256" key="2">
    <source>
        <dbReference type="SAM" id="SignalP"/>
    </source>
</evidence>
<evidence type="ECO:0000259" key="3">
    <source>
        <dbReference type="PROSITE" id="PS50097"/>
    </source>
</evidence>
<keyword evidence="5" id="KW-1185">Reference proteome</keyword>
<sequence>MANLVRVAASMAMSLGATGVEVLVGEEGKEKKFLVHKDLIASRSQFFATALSGPWKEAEDKVVKLSDDDPQTFELYVQLLYKGHVPILQLKESQSNALAKMPVDFGKRNLSNSERESDDSSRDESSNSDLEDTSDLESESGDCSVGDSNDRDSDDGSDEPEFRELFRLYILCDKLQDVISKNLLIDAVLEATHQDSYKNTTYLPLLEEITILYGGTMAGSPMRRLLVDHMVDHASPKWFSSLEGIMSQVHGDFAVDMMVQMGKRLQRPKSVQPLKAVKYYERIIKKPVSIKDRTSAGTKKENQN</sequence>
<evidence type="ECO:0000313" key="4">
    <source>
        <dbReference type="EMBL" id="KAF2121999.1"/>
    </source>
</evidence>
<dbReference type="PANTHER" id="PTHR47843">
    <property type="entry name" value="BTB DOMAIN-CONTAINING PROTEIN-RELATED"/>
    <property type="match status" value="1"/>
</dbReference>
<dbReference type="Proteomes" id="UP000799770">
    <property type="component" value="Unassembled WGS sequence"/>
</dbReference>
<dbReference type="Pfam" id="PF00651">
    <property type="entry name" value="BTB"/>
    <property type="match status" value="1"/>
</dbReference>
<dbReference type="InterPro" id="IPR000210">
    <property type="entry name" value="BTB/POZ_dom"/>
</dbReference>
<feature type="chain" id="PRO_5025397177" description="BTB domain-containing protein" evidence="2">
    <location>
        <begin position="20"/>
        <end position="304"/>
    </location>
</feature>
<feature type="signal peptide" evidence="2">
    <location>
        <begin position="1"/>
        <end position="19"/>
    </location>
</feature>
<feature type="compositionally biased region" description="Acidic residues" evidence="1">
    <location>
        <begin position="129"/>
        <end position="140"/>
    </location>
</feature>
<accession>A0A6A5ZR95</accession>